<dbReference type="RefSeq" id="WP_127337385.1">
    <property type="nucleotide sequence ID" value="NZ_QWDM01000003.1"/>
</dbReference>
<keyword evidence="3" id="KW-1185">Reference proteome</keyword>
<feature type="region of interest" description="Disordered" evidence="1">
    <location>
        <begin position="21"/>
        <end position="70"/>
    </location>
</feature>
<evidence type="ECO:0000313" key="3">
    <source>
        <dbReference type="Proteomes" id="UP000288102"/>
    </source>
</evidence>
<feature type="compositionally biased region" description="Basic and acidic residues" evidence="1">
    <location>
        <begin position="42"/>
        <end position="58"/>
    </location>
</feature>
<sequence>MTEKNYDPDNDHCPEKDTVENLHQLQGSNNKSGTIEEFTADDANHYSSDKVKDLKQNSDAENSIAKKKTN</sequence>
<evidence type="ECO:0000256" key="1">
    <source>
        <dbReference type="SAM" id="MobiDB-lite"/>
    </source>
</evidence>
<comment type="caution">
    <text evidence="2">The sequence shown here is derived from an EMBL/GenBank/DDBJ whole genome shotgun (WGS) entry which is preliminary data.</text>
</comment>
<name>A0A434AA57_9FLAO</name>
<dbReference type="AlphaFoldDB" id="A0A434AA57"/>
<evidence type="ECO:0000313" key="2">
    <source>
        <dbReference type="EMBL" id="RUT71329.1"/>
    </source>
</evidence>
<accession>A0A434AA57</accession>
<reference evidence="3" key="1">
    <citation type="journal article" date="2019" name="Syst. Appl. Microbiol.">
        <title>Flavobacterium circumlabens sp. nov. and Flavobacterium cupreum sp. nov., two psychrotrophic species isolated from Antarctic environmental samples.</title>
        <authorList>
            <person name="Kralova S."/>
            <person name="Busse H.-J."/>
            <person name="Svec P."/>
            <person name="Maslanova I."/>
            <person name="Stankova E."/>
            <person name="Bartak M."/>
            <person name="Sedlacek I."/>
        </authorList>
    </citation>
    <scope>NUCLEOTIDE SEQUENCE [LARGE SCALE GENOMIC DNA]</scope>
    <source>
        <strain evidence="3">CCM 8825</strain>
    </source>
</reference>
<dbReference type="Proteomes" id="UP000288102">
    <property type="component" value="Unassembled WGS sequence"/>
</dbReference>
<feature type="compositionally biased region" description="Polar residues" evidence="1">
    <location>
        <begin position="21"/>
        <end position="33"/>
    </location>
</feature>
<dbReference type="EMBL" id="QWDM01000003">
    <property type="protein sequence ID" value="RUT71329.1"/>
    <property type="molecule type" value="Genomic_DNA"/>
</dbReference>
<protein>
    <recommendedName>
        <fullName evidence="4">DUF4025 domain-containing protein</fullName>
    </recommendedName>
</protein>
<gene>
    <name evidence="2" type="ORF">D0817_05485</name>
</gene>
<dbReference type="OrthoDB" id="1371543at2"/>
<evidence type="ECO:0008006" key="4">
    <source>
        <dbReference type="Google" id="ProtNLM"/>
    </source>
</evidence>
<organism evidence="2 3">
    <name type="scientific">Flavobacterium cupreum</name>
    <dbReference type="NCBI Taxonomy" id="2133766"/>
    <lineage>
        <taxon>Bacteria</taxon>
        <taxon>Pseudomonadati</taxon>
        <taxon>Bacteroidota</taxon>
        <taxon>Flavobacteriia</taxon>
        <taxon>Flavobacteriales</taxon>
        <taxon>Flavobacteriaceae</taxon>
        <taxon>Flavobacterium</taxon>
    </lineage>
</organism>
<proteinExistence type="predicted"/>